<reference evidence="7" key="1">
    <citation type="submission" date="2020-11" db="EMBL/GenBank/DDBJ databases">
        <authorList>
            <person name="Whitehead M."/>
        </authorList>
    </citation>
    <scope>NUCLEOTIDE SEQUENCE</scope>
    <source>
        <strain evidence="7">EGII</strain>
    </source>
</reference>
<proteinExistence type="predicted"/>
<keyword evidence="8" id="KW-1185">Reference proteome</keyword>
<comment type="subcellular location">
    <subcellularLocation>
        <location evidence="1">Membrane</location>
        <topology evidence="1">Single-pass type I membrane protein</topology>
    </subcellularLocation>
</comment>
<dbReference type="GO" id="GO:0098609">
    <property type="term" value="P:cell-cell adhesion"/>
    <property type="evidence" value="ECO:0007669"/>
    <property type="project" value="TreeGrafter"/>
</dbReference>
<evidence type="ECO:0000256" key="3">
    <source>
        <dbReference type="ARBA" id="ARBA00023157"/>
    </source>
</evidence>
<evidence type="ECO:0000259" key="6">
    <source>
        <dbReference type="PROSITE" id="PS50835"/>
    </source>
</evidence>
<keyword evidence="2" id="KW-0472">Membrane</keyword>
<protein>
    <submittedName>
        <fullName evidence="7">(Mediterranean fruit fly) hypothetical protein</fullName>
    </submittedName>
</protein>
<evidence type="ECO:0000256" key="2">
    <source>
        <dbReference type="ARBA" id="ARBA00023136"/>
    </source>
</evidence>
<dbReference type="OrthoDB" id="5857426at2759"/>
<dbReference type="PANTHER" id="PTHR11640:SF134">
    <property type="entry name" value="ECHINOID, ISOFORM A-RELATED"/>
    <property type="match status" value="1"/>
</dbReference>
<name>A0A811UK39_CERCA</name>
<sequence length="147" mass="16132">MITPGNIAIATEDKPLELTCSSVGGSPDPTITWFREGSSVPLQSYILKGGSKNHYTNATLQILPRRADDGAKYKCVVWNRAISEGHKLETTVTLNVNSVRLSAKRRLVLKSTLCLKTFPVREFRLNTSHNTIQTISHGINDALGKSP</sequence>
<evidence type="ECO:0000256" key="1">
    <source>
        <dbReference type="ARBA" id="ARBA00004479"/>
    </source>
</evidence>
<feature type="domain" description="Ig-like" evidence="6">
    <location>
        <begin position="1"/>
        <end position="93"/>
    </location>
</feature>
<gene>
    <name evidence="7" type="ORF">CCAP1982_LOCUS7265</name>
</gene>
<keyword evidence="5" id="KW-0393">Immunoglobulin domain</keyword>
<keyword evidence="4" id="KW-0325">Glycoprotein</keyword>
<evidence type="ECO:0000256" key="4">
    <source>
        <dbReference type="ARBA" id="ARBA00023180"/>
    </source>
</evidence>
<dbReference type="PROSITE" id="PS50835">
    <property type="entry name" value="IG_LIKE"/>
    <property type="match status" value="1"/>
</dbReference>
<keyword evidence="3" id="KW-1015">Disulfide bond</keyword>
<dbReference type="InterPro" id="IPR036179">
    <property type="entry name" value="Ig-like_dom_sf"/>
</dbReference>
<evidence type="ECO:0000313" key="7">
    <source>
        <dbReference type="EMBL" id="CAD6998708.1"/>
    </source>
</evidence>
<dbReference type="InterPro" id="IPR003599">
    <property type="entry name" value="Ig_sub"/>
</dbReference>
<dbReference type="SMART" id="SM00408">
    <property type="entry name" value="IGc2"/>
    <property type="match status" value="1"/>
</dbReference>
<dbReference type="InterPro" id="IPR051275">
    <property type="entry name" value="Cell_adhesion_signaling"/>
</dbReference>
<accession>A0A811UK39</accession>
<dbReference type="GO" id="GO:0005911">
    <property type="term" value="C:cell-cell junction"/>
    <property type="evidence" value="ECO:0007669"/>
    <property type="project" value="TreeGrafter"/>
</dbReference>
<dbReference type="InterPro" id="IPR007110">
    <property type="entry name" value="Ig-like_dom"/>
</dbReference>
<dbReference type="Gene3D" id="2.60.40.10">
    <property type="entry name" value="Immunoglobulins"/>
    <property type="match status" value="1"/>
</dbReference>
<dbReference type="InterPro" id="IPR013783">
    <property type="entry name" value="Ig-like_fold"/>
</dbReference>
<evidence type="ECO:0000256" key="5">
    <source>
        <dbReference type="ARBA" id="ARBA00023319"/>
    </source>
</evidence>
<dbReference type="GO" id="GO:0050839">
    <property type="term" value="F:cell adhesion molecule binding"/>
    <property type="evidence" value="ECO:0007669"/>
    <property type="project" value="TreeGrafter"/>
</dbReference>
<dbReference type="Pfam" id="PF13927">
    <property type="entry name" value="Ig_3"/>
    <property type="match status" value="1"/>
</dbReference>
<dbReference type="Proteomes" id="UP000606786">
    <property type="component" value="Unassembled WGS sequence"/>
</dbReference>
<dbReference type="InterPro" id="IPR003598">
    <property type="entry name" value="Ig_sub2"/>
</dbReference>
<evidence type="ECO:0000313" key="8">
    <source>
        <dbReference type="Proteomes" id="UP000606786"/>
    </source>
</evidence>
<dbReference type="EMBL" id="CAJHJT010000012">
    <property type="protein sequence ID" value="CAD6998708.1"/>
    <property type="molecule type" value="Genomic_DNA"/>
</dbReference>
<organism evidence="7 8">
    <name type="scientific">Ceratitis capitata</name>
    <name type="common">Mediterranean fruit fly</name>
    <name type="synonym">Tephritis capitata</name>
    <dbReference type="NCBI Taxonomy" id="7213"/>
    <lineage>
        <taxon>Eukaryota</taxon>
        <taxon>Metazoa</taxon>
        <taxon>Ecdysozoa</taxon>
        <taxon>Arthropoda</taxon>
        <taxon>Hexapoda</taxon>
        <taxon>Insecta</taxon>
        <taxon>Pterygota</taxon>
        <taxon>Neoptera</taxon>
        <taxon>Endopterygota</taxon>
        <taxon>Diptera</taxon>
        <taxon>Brachycera</taxon>
        <taxon>Muscomorpha</taxon>
        <taxon>Tephritoidea</taxon>
        <taxon>Tephritidae</taxon>
        <taxon>Ceratitis</taxon>
        <taxon>Ceratitis</taxon>
    </lineage>
</organism>
<dbReference type="GO" id="GO:0005886">
    <property type="term" value="C:plasma membrane"/>
    <property type="evidence" value="ECO:0007669"/>
    <property type="project" value="TreeGrafter"/>
</dbReference>
<dbReference type="SUPFAM" id="SSF48726">
    <property type="entry name" value="Immunoglobulin"/>
    <property type="match status" value="1"/>
</dbReference>
<dbReference type="SMART" id="SM00409">
    <property type="entry name" value="IG"/>
    <property type="match status" value="1"/>
</dbReference>
<dbReference type="AlphaFoldDB" id="A0A811UK39"/>
<dbReference type="PANTHER" id="PTHR11640">
    <property type="entry name" value="NEPHRIN"/>
    <property type="match status" value="1"/>
</dbReference>
<comment type="caution">
    <text evidence="7">The sequence shown here is derived from an EMBL/GenBank/DDBJ whole genome shotgun (WGS) entry which is preliminary data.</text>
</comment>